<dbReference type="PANTHER" id="PTHR34222:SF43">
    <property type="entry name" value="RETROTRANSPOSON GAG DOMAIN-CONTAINING PROTEIN"/>
    <property type="match status" value="1"/>
</dbReference>
<evidence type="ECO:0000313" key="2">
    <source>
        <dbReference type="EMBL" id="KAG6388716.1"/>
    </source>
</evidence>
<feature type="compositionally biased region" description="Low complexity" evidence="1">
    <location>
        <begin position="233"/>
        <end position="244"/>
    </location>
</feature>
<evidence type="ECO:0008006" key="4">
    <source>
        <dbReference type="Google" id="ProtNLM"/>
    </source>
</evidence>
<evidence type="ECO:0000256" key="1">
    <source>
        <dbReference type="SAM" id="MobiDB-lite"/>
    </source>
</evidence>
<feature type="compositionally biased region" description="Polar residues" evidence="1">
    <location>
        <begin position="304"/>
        <end position="328"/>
    </location>
</feature>
<sequence length="387" mass="43522">MATKTIESVSIGIKLDGHNFPVWSRLMRIAVGGLELLDHHEGDTDPPKKDDLKFKSWEAEDYVVFSWLIQNMEQRLVLQFAQHQTAAAIWRSLATTFGARKDPVQIYDLEDRTNKLVQGTDTLKAYWAELQNLWAGMDNRKPCPYTCCDKGVKIYQSETKIKRLHQFLSCVNSKYDGLRRELLKEDPAPDVETALGILKQEEERSGFWRQPLPPDSGIGAGFGIRPSYPPHPHQQNRQPPRGQQPQPPRRGQPPTGSASNRNREKEDKSKLYCTHCQMTRHTKETCFQLIGYPKWWEDGHKQPNRNQTARGRSVVSFPTNEQDIQSGGDSNGTSYGTPGGGPTETATGRWWAANPVVNGREAQPTGAKANLAAQTSFGGNRNCTPEL</sequence>
<dbReference type="Proteomes" id="UP000298416">
    <property type="component" value="Unassembled WGS sequence"/>
</dbReference>
<reference evidence="2" key="2">
    <citation type="submission" date="2020-08" db="EMBL/GenBank/DDBJ databases">
        <title>Plant Genome Project.</title>
        <authorList>
            <person name="Zhang R.-G."/>
        </authorList>
    </citation>
    <scope>NUCLEOTIDE SEQUENCE</scope>
    <source>
        <strain evidence="2">Huo1</strain>
        <tissue evidence="2">Leaf</tissue>
    </source>
</reference>
<gene>
    <name evidence="2" type="ORF">SASPL_150148</name>
</gene>
<organism evidence="2">
    <name type="scientific">Salvia splendens</name>
    <name type="common">Scarlet sage</name>
    <dbReference type="NCBI Taxonomy" id="180675"/>
    <lineage>
        <taxon>Eukaryota</taxon>
        <taxon>Viridiplantae</taxon>
        <taxon>Streptophyta</taxon>
        <taxon>Embryophyta</taxon>
        <taxon>Tracheophyta</taxon>
        <taxon>Spermatophyta</taxon>
        <taxon>Magnoliopsida</taxon>
        <taxon>eudicotyledons</taxon>
        <taxon>Gunneridae</taxon>
        <taxon>Pentapetalae</taxon>
        <taxon>asterids</taxon>
        <taxon>lamiids</taxon>
        <taxon>Lamiales</taxon>
        <taxon>Lamiaceae</taxon>
        <taxon>Nepetoideae</taxon>
        <taxon>Mentheae</taxon>
        <taxon>Salviinae</taxon>
        <taxon>Salvia</taxon>
        <taxon>Salvia subgen. Calosphace</taxon>
        <taxon>core Calosphace</taxon>
    </lineage>
</organism>
<name>A0A8X8W698_SALSN</name>
<comment type="caution">
    <text evidence="2">The sequence shown here is derived from an EMBL/GenBank/DDBJ whole genome shotgun (WGS) entry which is preliminary data.</text>
</comment>
<keyword evidence="3" id="KW-1185">Reference proteome</keyword>
<evidence type="ECO:0000313" key="3">
    <source>
        <dbReference type="Proteomes" id="UP000298416"/>
    </source>
</evidence>
<protein>
    <recommendedName>
        <fullName evidence="4">Retrotransposon Copia-like N-terminal domain-containing protein</fullName>
    </recommendedName>
</protein>
<feature type="region of interest" description="Disordered" evidence="1">
    <location>
        <begin position="205"/>
        <end position="268"/>
    </location>
</feature>
<proteinExistence type="predicted"/>
<feature type="region of interest" description="Disordered" evidence="1">
    <location>
        <begin position="297"/>
        <end position="348"/>
    </location>
</feature>
<dbReference type="AlphaFoldDB" id="A0A8X8W698"/>
<dbReference type="PANTHER" id="PTHR34222">
    <property type="entry name" value="GAG_PRE-INTEGRS DOMAIN-CONTAINING PROTEIN"/>
    <property type="match status" value="1"/>
</dbReference>
<reference evidence="2" key="1">
    <citation type="submission" date="2018-01" db="EMBL/GenBank/DDBJ databases">
        <authorList>
            <person name="Mao J.F."/>
        </authorList>
    </citation>
    <scope>NUCLEOTIDE SEQUENCE</scope>
    <source>
        <strain evidence="2">Huo1</strain>
        <tissue evidence="2">Leaf</tissue>
    </source>
</reference>
<accession>A0A8X8W698</accession>
<dbReference type="EMBL" id="PNBA02000020">
    <property type="protein sequence ID" value="KAG6388716.1"/>
    <property type="molecule type" value="Genomic_DNA"/>
</dbReference>